<reference evidence="2" key="1">
    <citation type="journal article" date="2020" name="Stud. Mycol.">
        <title>101 Dothideomycetes genomes: a test case for predicting lifestyles and emergence of pathogens.</title>
        <authorList>
            <person name="Haridas S."/>
            <person name="Albert R."/>
            <person name="Binder M."/>
            <person name="Bloem J."/>
            <person name="Labutti K."/>
            <person name="Salamov A."/>
            <person name="Andreopoulos B."/>
            <person name="Baker S."/>
            <person name="Barry K."/>
            <person name="Bills G."/>
            <person name="Bluhm B."/>
            <person name="Cannon C."/>
            <person name="Castanera R."/>
            <person name="Culley D."/>
            <person name="Daum C."/>
            <person name="Ezra D."/>
            <person name="Gonzalez J."/>
            <person name="Henrissat B."/>
            <person name="Kuo A."/>
            <person name="Liang C."/>
            <person name="Lipzen A."/>
            <person name="Lutzoni F."/>
            <person name="Magnuson J."/>
            <person name="Mondo S."/>
            <person name="Nolan M."/>
            <person name="Ohm R."/>
            <person name="Pangilinan J."/>
            <person name="Park H.-J."/>
            <person name="Ramirez L."/>
            <person name="Alfaro M."/>
            <person name="Sun H."/>
            <person name="Tritt A."/>
            <person name="Yoshinaga Y."/>
            <person name="Zwiers L.-H."/>
            <person name="Turgeon B."/>
            <person name="Goodwin S."/>
            <person name="Spatafora J."/>
            <person name="Crous P."/>
            <person name="Grigoriev I."/>
        </authorList>
    </citation>
    <scope>NUCLEOTIDE SEQUENCE</scope>
    <source>
        <strain evidence="2">CBS 113389</strain>
    </source>
</reference>
<keyword evidence="3" id="KW-1185">Reference proteome</keyword>
<sequence length="185" mass="19985">MCRYHCYFFGGCGHQETLLVSFCSKAPLVANLVACAPSIPLASNAARTRCRSKTDSPLYRCSWWQERAPGGANDNQPRQHASAVPFTPSPPLYASPLDSEGSASIIVQPDIDTPSLLTEHHSHSSPFSPSPPPDMAGLPLFGLKHWMSGGSVPSPRQIDAQDDTVMSLNVRVSSYAAEISETECR</sequence>
<dbReference type="RefSeq" id="XP_033587858.1">
    <property type="nucleotide sequence ID" value="XM_033729964.1"/>
</dbReference>
<evidence type="ECO:0000256" key="1">
    <source>
        <dbReference type="SAM" id="MobiDB-lite"/>
    </source>
</evidence>
<dbReference type="AlphaFoldDB" id="A0A6A6PMF7"/>
<evidence type="ECO:0000313" key="3">
    <source>
        <dbReference type="Proteomes" id="UP000799767"/>
    </source>
</evidence>
<dbReference type="EMBL" id="MU001638">
    <property type="protein sequence ID" value="KAF2481288.1"/>
    <property type="molecule type" value="Genomic_DNA"/>
</dbReference>
<dbReference type="Proteomes" id="UP000799767">
    <property type="component" value="Unassembled WGS sequence"/>
</dbReference>
<organism evidence="2 3">
    <name type="scientific">Neohortaea acidophila</name>
    <dbReference type="NCBI Taxonomy" id="245834"/>
    <lineage>
        <taxon>Eukaryota</taxon>
        <taxon>Fungi</taxon>
        <taxon>Dikarya</taxon>
        <taxon>Ascomycota</taxon>
        <taxon>Pezizomycotina</taxon>
        <taxon>Dothideomycetes</taxon>
        <taxon>Dothideomycetidae</taxon>
        <taxon>Mycosphaerellales</taxon>
        <taxon>Teratosphaeriaceae</taxon>
        <taxon>Neohortaea</taxon>
    </lineage>
</organism>
<feature type="region of interest" description="Disordered" evidence="1">
    <location>
        <begin position="115"/>
        <end position="134"/>
    </location>
</feature>
<gene>
    <name evidence="2" type="ORF">BDY17DRAFT_185906</name>
</gene>
<protein>
    <submittedName>
        <fullName evidence="2">Uncharacterized protein</fullName>
    </submittedName>
</protein>
<evidence type="ECO:0000313" key="2">
    <source>
        <dbReference type="EMBL" id="KAF2481288.1"/>
    </source>
</evidence>
<accession>A0A6A6PMF7</accession>
<name>A0A6A6PMF7_9PEZI</name>
<proteinExistence type="predicted"/>
<dbReference type="GeneID" id="54470966"/>